<dbReference type="PANTHER" id="PTHR45712">
    <property type="entry name" value="AGAP008170-PA"/>
    <property type="match status" value="1"/>
</dbReference>
<dbReference type="SUPFAM" id="SSF52058">
    <property type="entry name" value="L domain-like"/>
    <property type="match status" value="2"/>
</dbReference>
<dbReference type="EMBL" id="CP000496">
    <property type="protein sequence ID" value="ABN64388.2"/>
    <property type="molecule type" value="Genomic_DNA"/>
</dbReference>
<dbReference type="InterPro" id="IPR001810">
    <property type="entry name" value="F-box_dom"/>
</dbReference>
<dbReference type="SMART" id="SM00364">
    <property type="entry name" value="LRR_BAC"/>
    <property type="match status" value="3"/>
</dbReference>
<evidence type="ECO:0000313" key="5">
    <source>
        <dbReference type="Proteomes" id="UP000002258"/>
    </source>
</evidence>
<evidence type="ECO:0000259" key="3">
    <source>
        <dbReference type="PROSITE" id="PS50181"/>
    </source>
</evidence>
<dbReference type="InterPro" id="IPR050333">
    <property type="entry name" value="SLRP"/>
</dbReference>
<dbReference type="InterPro" id="IPR032675">
    <property type="entry name" value="LRR_dom_sf"/>
</dbReference>
<dbReference type="Proteomes" id="UP000002258">
    <property type="component" value="Chromosome 2"/>
</dbReference>
<keyword evidence="2" id="KW-0677">Repeat</keyword>
<dbReference type="OrthoDB" id="4090081at2759"/>
<accession>A3LNU5</accession>
<dbReference type="STRING" id="322104.A3LNU5"/>
<dbReference type="PROSITE" id="PS50181">
    <property type="entry name" value="FBOX"/>
    <property type="match status" value="1"/>
</dbReference>
<sequence>MTPSFVLPLSALPDAIIDRVLSYLEVADLTQLIGNSDFLCANPDLLAAIARKLQASNISYNNRIAQYSFLHMYLRTPTYINKRNLQFLSHRRDLYRLVQFDRILERRKECGKELIDSIAFKTGLATCITISYYIWDLSDIADFLDLVLSIEPSSLTYNLELEFDPALRYLIDLQYMLGLCSSHLNKQTPDGFQSLLVYNHNHAGDFVFDMANTNFLALQNVWFENSNVKIKSSWGMTQLKDLNLHPNNHGYNLNHPIRIQKFFPQHLRELKLGNCIIGEKTTNYPIPSNLRSISLRTIRDVSNETTFCKILLLTNLQNNLEELTVESIYNQTNSHVDFFELIEPNENNLDTFISSLPRFLTSLNLSNNNIQDLSQLGKDIPATIVKLNLADNTINWALHIPDFSRLDKLKILKLSNTHLGAHLASLKFPDSIVELSLEVNQIVTLENVRFPKSLKDLGVGSNKITSVGNNPMFPKGIGTIHFTENKLSGSFDLSTNHLGEELDLKVLYLNFNSFKHFNQIKLPSNLRLLNFDDCKFAKLENIHFQDSIEELSFSGCTISSIQNVTFGSESRLKYFNLSQNSIRNIESLRLPDSIQTFDISSNLIESIPSPDYFNLDNIQVVRLTHNRLRSVSLRLFTKLRVLDLSFNMIKKLSLRFPRNSTTKLNIINLSHNELTSISPQVVGHNVDGTYHSHLVEIDIINNRMTTEDIKSKLDEFPALKCFLVGTTGKQDRFGYEIGKNLINEGLCLGKRIDELSM</sequence>
<evidence type="ECO:0000313" key="4">
    <source>
        <dbReference type="EMBL" id="ABN64388.2"/>
    </source>
</evidence>
<dbReference type="Gene3D" id="3.80.10.10">
    <property type="entry name" value="Ribonuclease Inhibitor"/>
    <property type="match status" value="3"/>
</dbReference>
<dbReference type="GeneID" id="4836686"/>
<keyword evidence="1" id="KW-0433">Leucine-rich repeat</keyword>
<evidence type="ECO:0000256" key="1">
    <source>
        <dbReference type="ARBA" id="ARBA00022614"/>
    </source>
</evidence>
<dbReference type="AlphaFoldDB" id="A3LNU5"/>
<evidence type="ECO:0000256" key="2">
    <source>
        <dbReference type="ARBA" id="ARBA00022737"/>
    </source>
</evidence>
<dbReference type="RefSeq" id="XP_001382417.2">
    <property type="nucleotide sequence ID" value="XM_001382380.1"/>
</dbReference>
<protein>
    <submittedName>
        <fullName evidence="4">Leucine rich repeat protein</fullName>
    </submittedName>
</protein>
<keyword evidence="5" id="KW-1185">Reference proteome</keyword>
<dbReference type="OMA" id="WFEDSNI"/>
<gene>
    <name evidence="4" type="ORF">PICST_34969</name>
</gene>
<reference evidence="4 5" key="1">
    <citation type="journal article" date="2007" name="Nat. Biotechnol.">
        <title>Genome sequence of the lignocellulose-bioconverting and xylose-fermenting yeast Pichia stipitis.</title>
        <authorList>
            <person name="Jeffries T.W."/>
            <person name="Grigoriev I.V."/>
            <person name="Grimwood J."/>
            <person name="Laplaza J.M."/>
            <person name="Aerts A."/>
            <person name="Salamov A."/>
            <person name="Schmutz J."/>
            <person name="Lindquist E."/>
            <person name="Dehal P."/>
            <person name="Shapiro H."/>
            <person name="Jin Y.S."/>
            <person name="Passoth V."/>
            <person name="Richardson P.M."/>
        </authorList>
    </citation>
    <scope>NUCLEOTIDE SEQUENCE [LARGE SCALE GENOMIC DNA]</scope>
    <source>
        <strain evidence="5">ATCC 58785 / CBS 6054 / NBRC 10063 / NRRL Y-11545</strain>
    </source>
</reference>
<dbReference type="eggNOG" id="KOG0619">
    <property type="taxonomic scope" value="Eukaryota"/>
</dbReference>
<organism evidence="4 5">
    <name type="scientific">Scheffersomyces stipitis (strain ATCC 58785 / CBS 6054 / NBRC 10063 / NRRL Y-11545)</name>
    <name type="common">Yeast</name>
    <name type="synonym">Pichia stipitis</name>
    <dbReference type="NCBI Taxonomy" id="322104"/>
    <lineage>
        <taxon>Eukaryota</taxon>
        <taxon>Fungi</taxon>
        <taxon>Dikarya</taxon>
        <taxon>Ascomycota</taxon>
        <taxon>Saccharomycotina</taxon>
        <taxon>Pichiomycetes</taxon>
        <taxon>Debaryomycetaceae</taxon>
        <taxon>Scheffersomyces</taxon>
    </lineage>
</organism>
<dbReference type="InterPro" id="IPR001611">
    <property type="entry name" value="Leu-rich_rpt"/>
</dbReference>
<dbReference type="InParanoid" id="A3LNU5"/>
<dbReference type="KEGG" id="pic:PICST_34969"/>
<name>A3LNU5_PICST</name>
<dbReference type="PROSITE" id="PS51450">
    <property type="entry name" value="LRR"/>
    <property type="match status" value="2"/>
</dbReference>
<dbReference type="PANTHER" id="PTHR45712:SF22">
    <property type="entry name" value="INSULIN-LIKE GROWTH FACTOR-BINDING PROTEIN COMPLEX ACID LABILE SUBUNIT"/>
    <property type="match status" value="1"/>
</dbReference>
<dbReference type="HOGENOM" id="CLU_018538_0_0_1"/>
<proteinExistence type="predicted"/>
<feature type="domain" description="F-box" evidence="3">
    <location>
        <begin position="6"/>
        <end position="32"/>
    </location>
</feature>